<gene>
    <name evidence="1" type="ORF">H8S64_05590</name>
</gene>
<reference evidence="1 2" key="1">
    <citation type="submission" date="2020-08" db="EMBL/GenBank/DDBJ databases">
        <title>Genome public.</title>
        <authorList>
            <person name="Liu C."/>
            <person name="Sun Q."/>
        </authorList>
    </citation>
    <scope>NUCLEOTIDE SEQUENCE [LARGE SCALE GENOMIC DNA]</scope>
    <source>
        <strain evidence="1 2">NSJ-56</strain>
    </source>
</reference>
<accession>A0ABR7CZI0</accession>
<comment type="caution">
    <text evidence="1">The sequence shown here is derived from an EMBL/GenBank/DDBJ whole genome shotgun (WGS) entry which is preliminary data.</text>
</comment>
<keyword evidence="2" id="KW-1185">Reference proteome</keyword>
<dbReference type="EMBL" id="JACOOH010000002">
    <property type="protein sequence ID" value="MBC5620565.1"/>
    <property type="molecule type" value="Genomic_DNA"/>
</dbReference>
<evidence type="ECO:0008006" key="3">
    <source>
        <dbReference type="Google" id="ProtNLM"/>
    </source>
</evidence>
<name>A0ABR7CZI0_9BACT</name>
<sequence length="62" mass="7419">MIILKVFRSKNKLVYFSLAKKYNTTPWYVYKLAHGKRVRITGVTHEILNELRDLNIIENIRV</sequence>
<evidence type="ECO:0000313" key="1">
    <source>
        <dbReference type="EMBL" id="MBC5620565.1"/>
    </source>
</evidence>
<organism evidence="1 2">
    <name type="scientific">Butyricimonas hominis</name>
    <dbReference type="NCBI Taxonomy" id="2763032"/>
    <lineage>
        <taxon>Bacteria</taxon>
        <taxon>Pseudomonadati</taxon>
        <taxon>Bacteroidota</taxon>
        <taxon>Bacteroidia</taxon>
        <taxon>Bacteroidales</taxon>
        <taxon>Odoribacteraceae</taxon>
        <taxon>Butyricimonas</taxon>
    </lineage>
</organism>
<protein>
    <recommendedName>
        <fullName evidence="3">XRE family transcriptional regulator</fullName>
    </recommendedName>
</protein>
<dbReference type="Proteomes" id="UP000646484">
    <property type="component" value="Unassembled WGS sequence"/>
</dbReference>
<evidence type="ECO:0000313" key="2">
    <source>
        <dbReference type="Proteomes" id="UP000646484"/>
    </source>
</evidence>
<dbReference type="RefSeq" id="WP_099292342.1">
    <property type="nucleotide sequence ID" value="NZ_JACOOH010000002.1"/>
</dbReference>
<proteinExistence type="predicted"/>